<sequence length="110" mass="11500">MHDRSGPAEAAVDVSVGPGVPIDLVSQAAAPDRALHDLSSITIVRRSAPQGPGSRLAAPTRTRPCRAIEDKTFCPLPIIPRESQWTLVVSPSGLAIVPGNAIFRGKTGDL</sequence>
<accession>A0A0F9LMU1</accession>
<reference evidence="1" key="1">
    <citation type="journal article" date="2015" name="Nature">
        <title>Complex archaea that bridge the gap between prokaryotes and eukaryotes.</title>
        <authorList>
            <person name="Spang A."/>
            <person name="Saw J.H."/>
            <person name="Jorgensen S.L."/>
            <person name="Zaremba-Niedzwiedzka K."/>
            <person name="Martijn J."/>
            <person name="Lind A.E."/>
            <person name="van Eijk R."/>
            <person name="Schleper C."/>
            <person name="Guy L."/>
            <person name="Ettema T.J."/>
        </authorList>
    </citation>
    <scope>NUCLEOTIDE SEQUENCE</scope>
</reference>
<evidence type="ECO:0000313" key="1">
    <source>
        <dbReference type="EMBL" id="KKM88506.1"/>
    </source>
</evidence>
<proteinExistence type="predicted"/>
<name>A0A0F9LMU1_9ZZZZ</name>
<gene>
    <name evidence="1" type="ORF">LCGC14_1258090</name>
</gene>
<organism evidence="1">
    <name type="scientific">marine sediment metagenome</name>
    <dbReference type="NCBI Taxonomy" id="412755"/>
    <lineage>
        <taxon>unclassified sequences</taxon>
        <taxon>metagenomes</taxon>
        <taxon>ecological metagenomes</taxon>
    </lineage>
</organism>
<comment type="caution">
    <text evidence="1">The sequence shown here is derived from an EMBL/GenBank/DDBJ whole genome shotgun (WGS) entry which is preliminary data.</text>
</comment>
<dbReference type="EMBL" id="LAZR01006951">
    <property type="protein sequence ID" value="KKM88506.1"/>
    <property type="molecule type" value="Genomic_DNA"/>
</dbReference>
<protein>
    <submittedName>
        <fullName evidence="1">Uncharacterized protein</fullName>
    </submittedName>
</protein>
<dbReference type="AlphaFoldDB" id="A0A0F9LMU1"/>